<name>A0A1M6A2U0_9ACTN</name>
<sequence>MQNPSDLYTFAPGTDPGDARPGVLLVALGSFIDAGQVQLLLGKHLVETGDAELVASFDIDRLFDYRGRRPTMTFDANHWSSYDAPTMLLRRLNDRDGHTYHLLTGSEPDFQWERVVKAIIELVVALKVTLVVNVNGIPMGVPHTRPVGLTAHATDSSLIGETRSPFGRVQVPASLEALLELRLGEAGHRSAGFAVHVPHYLAASEYADGALAALNAIVDLTGLNLPNDDLVTAAETNRRAIAAELEGNEEVRDVVAALEQQYDAFVQGQQRPNLWAAEDSQIPTGEQLGEEFENFLRTISDDDAD</sequence>
<dbReference type="InterPro" id="IPR008492">
    <property type="entry name" value="Rv2714-like"/>
</dbReference>
<dbReference type="InterPro" id="IPR019151">
    <property type="entry name" value="Proteasome_assmbl_chaperone_2"/>
</dbReference>
<evidence type="ECO:0000313" key="2">
    <source>
        <dbReference type="Proteomes" id="UP000184512"/>
    </source>
</evidence>
<accession>A0A1M6A2U0</accession>
<dbReference type="Proteomes" id="UP000184512">
    <property type="component" value="Unassembled WGS sequence"/>
</dbReference>
<gene>
    <name evidence="1" type="ORF">SAMN02745244_00073</name>
</gene>
<dbReference type="Pfam" id="PF09754">
    <property type="entry name" value="PAC2"/>
    <property type="match status" value="1"/>
</dbReference>
<keyword evidence="2" id="KW-1185">Reference proteome</keyword>
<dbReference type="AlphaFoldDB" id="A0A1M6A2U0"/>
<dbReference type="PIRSF" id="PIRSF028754">
    <property type="entry name" value="UCP028754"/>
    <property type="match status" value="1"/>
</dbReference>
<dbReference type="Gene3D" id="3.40.50.10900">
    <property type="entry name" value="PAC-like subunit"/>
    <property type="match status" value="1"/>
</dbReference>
<dbReference type="EMBL" id="FQZG01000003">
    <property type="protein sequence ID" value="SHI30821.1"/>
    <property type="molecule type" value="Genomic_DNA"/>
</dbReference>
<proteinExistence type="predicted"/>
<dbReference type="Gene3D" id="1.10.287.100">
    <property type="match status" value="1"/>
</dbReference>
<dbReference type="InterPro" id="IPR038389">
    <property type="entry name" value="PSMG2_sf"/>
</dbReference>
<protein>
    <submittedName>
        <fullName evidence="1">PAC2 family protein</fullName>
    </submittedName>
</protein>
<dbReference type="SUPFAM" id="SSF159659">
    <property type="entry name" value="Cgl1923-like"/>
    <property type="match status" value="1"/>
</dbReference>
<dbReference type="RefSeq" id="WP_073185311.1">
    <property type="nucleotide sequence ID" value="NZ_FQZG01000003.1"/>
</dbReference>
<reference evidence="1 2" key="1">
    <citation type="submission" date="2016-11" db="EMBL/GenBank/DDBJ databases">
        <authorList>
            <person name="Jaros S."/>
            <person name="Januszkiewicz K."/>
            <person name="Wedrychowicz H."/>
        </authorList>
    </citation>
    <scope>NUCLEOTIDE SEQUENCE [LARGE SCALE GENOMIC DNA]</scope>
    <source>
        <strain evidence="1 2">DSM 12906</strain>
    </source>
</reference>
<dbReference type="STRING" id="1123357.SAMN02745244_00073"/>
<evidence type="ECO:0000313" key="1">
    <source>
        <dbReference type="EMBL" id="SHI30821.1"/>
    </source>
</evidence>
<organism evidence="1 2">
    <name type="scientific">Tessaracoccus bendigoensis DSM 12906</name>
    <dbReference type="NCBI Taxonomy" id="1123357"/>
    <lineage>
        <taxon>Bacteria</taxon>
        <taxon>Bacillati</taxon>
        <taxon>Actinomycetota</taxon>
        <taxon>Actinomycetes</taxon>
        <taxon>Propionibacteriales</taxon>
        <taxon>Propionibacteriaceae</taxon>
        <taxon>Tessaracoccus</taxon>
    </lineage>
</organism>